<dbReference type="PANTHER" id="PTHR42693">
    <property type="entry name" value="ARYLSULFATASE FAMILY MEMBER"/>
    <property type="match status" value="1"/>
</dbReference>
<dbReference type="PANTHER" id="PTHR42693:SF53">
    <property type="entry name" value="ENDO-4-O-SULFATASE"/>
    <property type="match status" value="1"/>
</dbReference>
<gene>
    <name evidence="6" type="ORF">ACFQQH_05935</name>
</gene>
<dbReference type="PROSITE" id="PS00149">
    <property type="entry name" value="SULFATASE_2"/>
    <property type="match status" value="1"/>
</dbReference>
<dbReference type="InterPro" id="IPR050738">
    <property type="entry name" value="Sulfatase"/>
</dbReference>
<feature type="domain" description="Sulfatase N-terminal" evidence="5">
    <location>
        <begin position="9"/>
        <end position="396"/>
    </location>
</feature>
<protein>
    <submittedName>
        <fullName evidence="6">Arylsulfatase</fullName>
    </submittedName>
</protein>
<dbReference type="Gene3D" id="3.40.720.10">
    <property type="entry name" value="Alkaline Phosphatase, subunit A"/>
    <property type="match status" value="2"/>
</dbReference>
<keyword evidence="7" id="KW-1185">Reference proteome</keyword>
<evidence type="ECO:0000256" key="3">
    <source>
        <dbReference type="ARBA" id="ARBA00022801"/>
    </source>
</evidence>
<dbReference type="PROSITE" id="PS00523">
    <property type="entry name" value="SULFATASE_1"/>
    <property type="match status" value="1"/>
</dbReference>
<comment type="caution">
    <text evidence="6">The sequence shown here is derived from an EMBL/GenBank/DDBJ whole genome shotgun (WGS) entry which is preliminary data.</text>
</comment>
<accession>A0ABW2NC32</accession>
<reference evidence="7" key="1">
    <citation type="journal article" date="2019" name="Int. J. Syst. Evol. Microbiol.">
        <title>The Global Catalogue of Microorganisms (GCM) 10K type strain sequencing project: providing services to taxonomists for standard genome sequencing and annotation.</title>
        <authorList>
            <consortium name="The Broad Institute Genomics Platform"/>
            <consortium name="The Broad Institute Genome Sequencing Center for Infectious Disease"/>
            <person name="Wu L."/>
            <person name="Ma J."/>
        </authorList>
    </citation>
    <scope>NUCLEOTIDE SEQUENCE [LARGE SCALE GENOMIC DNA]</scope>
    <source>
        <strain evidence="7">JCM 4738</strain>
    </source>
</reference>
<evidence type="ECO:0000256" key="2">
    <source>
        <dbReference type="ARBA" id="ARBA00022723"/>
    </source>
</evidence>
<dbReference type="CDD" id="cd16143">
    <property type="entry name" value="ARS_like"/>
    <property type="match status" value="1"/>
</dbReference>
<keyword evidence="2" id="KW-0479">Metal-binding</keyword>
<evidence type="ECO:0000313" key="6">
    <source>
        <dbReference type="EMBL" id="MFC7364668.1"/>
    </source>
</evidence>
<dbReference type="InterPro" id="IPR024607">
    <property type="entry name" value="Sulfatase_CS"/>
</dbReference>
<evidence type="ECO:0000313" key="7">
    <source>
        <dbReference type="Proteomes" id="UP001596483"/>
    </source>
</evidence>
<dbReference type="Gene3D" id="3.30.1120.10">
    <property type="match status" value="1"/>
</dbReference>
<comment type="similarity">
    <text evidence="1">Belongs to the sulfatase family.</text>
</comment>
<dbReference type="Proteomes" id="UP001596483">
    <property type="component" value="Unassembled WGS sequence"/>
</dbReference>
<keyword evidence="3" id="KW-0378">Hydrolase</keyword>
<evidence type="ECO:0000256" key="1">
    <source>
        <dbReference type="ARBA" id="ARBA00008779"/>
    </source>
</evidence>
<keyword evidence="4" id="KW-0106">Calcium</keyword>
<dbReference type="InterPro" id="IPR000917">
    <property type="entry name" value="Sulfatase_N"/>
</dbReference>
<dbReference type="Pfam" id="PF00884">
    <property type="entry name" value="Sulfatase"/>
    <property type="match status" value="1"/>
</dbReference>
<sequence length="537" mass="60402">MIHLEQKKPNVVLILADDLGYGDVSSFNPDSKIHTANIDALAQSGMRFTDSHATSALCTPSRYGLLTGRYNWRSRLKSFVCPGDSEPLIEKNRRTMAQMLKDQGYQTAAVGKWHLGLGWQLKDGYDFDQFGLDEEKFEVPETRMGRDGNFDPGVGMIQLEGLDIDYSKPITYGPLQMGFDYFYGTPASLDQPPFVYIENDRVLEEPTEITGVPGLDRLGASQQKAWQVGVKAPHFVHEEVPANMQNKVLELIGRFADGDQPFFLYYPVHLVHGPILPLPEFHGKSGIGDYGDWVLQLDAYVGQIMDKLKQKGIFDDTIFIFTSDNGASGVANFSHLLKQGHNPSYHFRGKKSDIWEGGHREPTIISYSPVIKSGSSSNHMVSLSDLYRTLAELTGAELGDNEAEDSISNLPLWEGQEHTVRSYIVHSSGNGGLSIRRGRWKLNLVTDGGSMDDVGTDVSFQPSELFDLSRDVKELHNVIDRHPDIIESLMNDLEDYVKKGRSTPGECQRNERNNPTGEWRQLEWMDGYEDYIEQFHE</sequence>
<dbReference type="InterPro" id="IPR017850">
    <property type="entry name" value="Alkaline_phosphatase_core_sf"/>
</dbReference>
<evidence type="ECO:0000256" key="4">
    <source>
        <dbReference type="ARBA" id="ARBA00022837"/>
    </source>
</evidence>
<name>A0ABW2NC32_9BACL</name>
<organism evidence="6 7">
    <name type="scientific">Bhargavaea changchunensis</name>
    <dbReference type="NCBI Taxonomy" id="2134037"/>
    <lineage>
        <taxon>Bacteria</taxon>
        <taxon>Bacillati</taxon>
        <taxon>Bacillota</taxon>
        <taxon>Bacilli</taxon>
        <taxon>Bacillales</taxon>
        <taxon>Caryophanaceae</taxon>
        <taxon>Bhargavaea</taxon>
    </lineage>
</organism>
<dbReference type="SUPFAM" id="SSF53649">
    <property type="entry name" value="Alkaline phosphatase-like"/>
    <property type="match status" value="1"/>
</dbReference>
<dbReference type="EMBL" id="JBHTCT010000011">
    <property type="protein sequence ID" value="MFC7364668.1"/>
    <property type="molecule type" value="Genomic_DNA"/>
</dbReference>
<evidence type="ECO:0000259" key="5">
    <source>
        <dbReference type="Pfam" id="PF00884"/>
    </source>
</evidence>
<proteinExistence type="inferred from homology"/>